<dbReference type="Gene3D" id="1.25.40.10">
    <property type="entry name" value="Tetratricopeptide repeat domain"/>
    <property type="match status" value="1"/>
</dbReference>
<feature type="chain" id="PRO_5046283655" description="Sel1 repeat family protein" evidence="1">
    <location>
        <begin position="23"/>
        <end position="242"/>
    </location>
</feature>
<keyword evidence="3" id="KW-1185">Reference proteome</keyword>
<protein>
    <recommendedName>
        <fullName evidence="4">Sel1 repeat family protein</fullName>
    </recommendedName>
</protein>
<dbReference type="SMART" id="SM00671">
    <property type="entry name" value="SEL1"/>
    <property type="match status" value="3"/>
</dbReference>
<dbReference type="RefSeq" id="WP_394512353.1">
    <property type="nucleotide sequence ID" value="NZ_JBIGHX010000006.1"/>
</dbReference>
<reference evidence="2 3" key="1">
    <citation type="submission" date="2024-08" db="EMBL/GenBank/DDBJ databases">
        <authorList>
            <person name="Lu H."/>
        </authorList>
    </citation>
    <scope>NUCLEOTIDE SEQUENCE [LARGE SCALE GENOMIC DNA]</scope>
    <source>
        <strain evidence="2 3">DXS20W</strain>
    </source>
</reference>
<accession>A0ABW7GN40</accession>
<evidence type="ECO:0000313" key="2">
    <source>
        <dbReference type="EMBL" id="MFG6463360.1"/>
    </source>
</evidence>
<keyword evidence="1" id="KW-0732">Signal</keyword>
<name>A0ABW7GN40_9BURK</name>
<dbReference type="PANTHER" id="PTHR11102">
    <property type="entry name" value="SEL-1-LIKE PROTEIN"/>
    <property type="match status" value="1"/>
</dbReference>
<gene>
    <name evidence="2" type="ORF">ACG04Q_17435</name>
</gene>
<evidence type="ECO:0000256" key="1">
    <source>
        <dbReference type="SAM" id="SignalP"/>
    </source>
</evidence>
<feature type="signal peptide" evidence="1">
    <location>
        <begin position="1"/>
        <end position="22"/>
    </location>
</feature>
<sequence length="242" mass="25404">MHIVKHLVASIAIVALSGATLAQPAPSSEVLFTQLKALAPAGNAEVQYHLGMFLNNGIGTARDTAAAFQQFSAAAAAGHPLAAYKVGCYLAGQFPGVVPVDQAEALKFKLRAAEAGYELAQQDVGIAYAKRGDAANARQWLERASRQGSLPATAYLARDLSADLSADKTKGYALLQLLKARMPAPPPEMTERIAKLDAQLSDGEKAVAATLRASWVTGETPLTQQARSGTRALPALIASLER</sequence>
<dbReference type="PANTHER" id="PTHR11102:SF160">
    <property type="entry name" value="ERAD-ASSOCIATED E3 UBIQUITIN-PROTEIN LIGASE COMPONENT HRD3"/>
    <property type="match status" value="1"/>
</dbReference>
<dbReference type="InterPro" id="IPR011990">
    <property type="entry name" value="TPR-like_helical_dom_sf"/>
</dbReference>
<dbReference type="InterPro" id="IPR006597">
    <property type="entry name" value="Sel1-like"/>
</dbReference>
<proteinExistence type="predicted"/>
<dbReference type="InterPro" id="IPR050767">
    <property type="entry name" value="Sel1_AlgK"/>
</dbReference>
<comment type="caution">
    <text evidence="2">The sequence shown here is derived from an EMBL/GenBank/DDBJ whole genome shotgun (WGS) entry which is preliminary data.</text>
</comment>
<evidence type="ECO:0000313" key="3">
    <source>
        <dbReference type="Proteomes" id="UP001606302"/>
    </source>
</evidence>
<dbReference type="Pfam" id="PF08238">
    <property type="entry name" value="Sel1"/>
    <property type="match status" value="3"/>
</dbReference>
<dbReference type="SUPFAM" id="SSF81901">
    <property type="entry name" value="HCP-like"/>
    <property type="match status" value="1"/>
</dbReference>
<dbReference type="EMBL" id="JBIGHX010000006">
    <property type="protein sequence ID" value="MFG6463360.1"/>
    <property type="molecule type" value="Genomic_DNA"/>
</dbReference>
<dbReference type="Proteomes" id="UP001606302">
    <property type="component" value="Unassembled WGS sequence"/>
</dbReference>
<organism evidence="2 3">
    <name type="scientific">Pelomonas lactea</name>
    <dbReference type="NCBI Taxonomy" id="3299030"/>
    <lineage>
        <taxon>Bacteria</taxon>
        <taxon>Pseudomonadati</taxon>
        <taxon>Pseudomonadota</taxon>
        <taxon>Betaproteobacteria</taxon>
        <taxon>Burkholderiales</taxon>
        <taxon>Sphaerotilaceae</taxon>
        <taxon>Roseateles</taxon>
    </lineage>
</organism>
<evidence type="ECO:0008006" key="4">
    <source>
        <dbReference type="Google" id="ProtNLM"/>
    </source>
</evidence>